<dbReference type="Proteomes" id="UP000053144">
    <property type="component" value="Chromosome 8"/>
</dbReference>
<dbReference type="Pfam" id="PF02018">
    <property type="entry name" value="CBM_4_9"/>
    <property type="match status" value="1"/>
</dbReference>
<organism evidence="3 4">
    <name type="scientific">Phaseolus angularis</name>
    <name type="common">Azuki bean</name>
    <name type="synonym">Vigna angularis</name>
    <dbReference type="NCBI Taxonomy" id="3914"/>
    <lineage>
        <taxon>Eukaryota</taxon>
        <taxon>Viridiplantae</taxon>
        <taxon>Streptophyta</taxon>
        <taxon>Embryophyta</taxon>
        <taxon>Tracheophyta</taxon>
        <taxon>Spermatophyta</taxon>
        <taxon>Magnoliopsida</taxon>
        <taxon>eudicotyledons</taxon>
        <taxon>Gunneridae</taxon>
        <taxon>Pentapetalae</taxon>
        <taxon>rosids</taxon>
        <taxon>fabids</taxon>
        <taxon>Fabales</taxon>
        <taxon>Fabaceae</taxon>
        <taxon>Papilionoideae</taxon>
        <taxon>50 kb inversion clade</taxon>
        <taxon>NPAAA clade</taxon>
        <taxon>indigoferoid/millettioid clade</taxon>
        <taxon>Phaseoleae</taxon>
        <taxon>Vigna</taxon>
    </lineage>
</organism>
<evidence type="ECO:0000259" key="2">
    <source>
        <dbReference type="Pfam" id="PF02018"/>
    </source>
</evidence>
<dbReference type="Gene3D" id="2.60.120.260">
    <property type="entry name" value="Galactose-binding domain-like"/>
    <property type="match status" value="1"/>
</dbReference>
<protein>
    <recommendedName>
        <fullName evidence="2">CBM-cenC domain-containing protein</fullName>
    </recommendedName>
</protein>
<sequence length="169" mass="19276">MVEIEEGRRPKEEDGLFPQLLARLQELQMRENASGCQKIIYVSVSYLAGDDNIIINPQFDDGLNNWSGRGCKIVLHDSMNDGKIVPKSRKFFASATECTQTWNGIQQDITRREQRKVIYEVTALVRIFGNNVSIPNVRATLWVQASNLKEQIVRVEHNPGKLSTYKNLL</sequence>
<dbReference type="EMBL" id="CM003378">
    <property type="protein sequence ID" value="KOM50441.1"/>
    <property type="molecule type" value="Genomic_DNA"/>
</dbReference>
<name>A0A0L9V5Y6_PHAAN</name>
<evidence type="ECO:0000313" key="3">
    <source>
        <dbReference type="EMBL" id="KOM50441.1"/>
    </source>
</evidence>
<dbReference type="InterPro" id="IPR008979">
    <property type="entry name" value="Galactose-bd-like_sf"/>
</dbReference>
<reference evidence="4" key="1">
    <citation type="journal article" date="2015" name="Proc. Natl. Acad. Sci. U.S.A.">
        <title>Genome sequencing of adzuki bean (Vigna angularis) provides insight into high starch and low fat accumulation and domestication.</title>
        <authorList>
            <person name="Yang K."/>
            <person name="Tian Z."/>
            <person name="Chen C."/>
            <person name="Luo L."/>
            <person name="Zhao B."/>
            <person name="Wang Z."/>
            <person name="Yu L."/>
            <person name="Li Y."/>
            <person name="Sun Y."/>
            <person name="Li W."/>
            <person name="Chen Y."/>
            <person name="Li Y."/>
            <person name="Zhang Y."/>
            <person name="Ai D."/>
            <person name="Zhao J."/>
            <person name="Shang C."/>
            <person name="Ma Y."/>
            <person name="Wu B."/>
            <person name="Wang M."/>
            <person name="Gao L."/>
            <person name="Sun D."/>
            <person name="Zhang P."/>
            <person name="Guo F."/>
            <person name="Wang W."/>
            <person name="Li Y."/>
            <person name="Wang J."/>
            <person name="Varshney R.K."/>
            <person name="Wang J."/>
            <person name="Ling H.Q."/>
            <person name="Wan P."/>
        </authorList>
    </citation>
    <scope>NUCLEOTIDE SEQUENCE</scope>
    <source>
        <strain evidence="4">cv. Jingnong 6</strain>
    </source>
</reference>
<dbReference type="Gramene" id="KOM50441">
    <property type="protein sequence ID" value="KOM50441"/>
    <property type="gene ID" value="LR48_Vigan08g126800"/>
</dbReference>
<proteinExistence type="predicted"/>
<dbReference type="SUPFAM" id="SSF49785">
    <property type="entry name" value="Galactose-binding domain-like"/>
    <property type="match status" value="1"/>
</dbReference>
<evidence type="ECO:0000313" key="4">
    <source>
        <dbReference type="Proteomes" id="UP000053144"/>
    </source>
</evidence>
<accession>A0A0L9V5Y6</accession>
<feature type="domain" description="CBM-cenC" evidence="2">
    <location>
        <begin position="52"/>
        <end position="128"/>
    </location>
</feature>
<dbReference type="STRING" id="3914.A0A0L9V5Y6"/>
<dbReference type="GO" id="GO:0016798">
    <property type="term" value="F:hydrolase activity, acting on glycosyl bonds"/>
    <property type="evidence" value="ECO:0007669"/>
    <property type="project" value="InterPro"/>
</dbReference>
<dbReference type="AlphaFoldDB" id="A0A0L9V5Y6"/>
<evidence type="ECO:0000256" key="1">
    <source>
        <dbReference type="ARBA" id="ARBA00022801"/>
    </source>
</evidence>
<gene>
    <name evidence="3" type="ORF">LR48_Vigan08g126800</name>
</gene>
<keyword evidence="1" id="KW-0378">Hydrolase</keyword>
<dbReference type="InterPro" id="IPR003305">
    <property type="entry name" value="CenC_carb-bd"/>
</dbReference>